<dbReference type="InterPro" id="IPR000600">
    <property type="entry name" value="ROK"/>
</dbReference>
<dbReference type="Pfam" id="PF00480">
    <property type="entry name" value="ROK"/>
    <property type="match status" value="1"/>
</dbReference>
<dbReference type="InterPro" id="IPR036390">
    <property type="entry name" value="WH_DNA-bd_sf"/>
</dbReference>
<dbReference type="InterPro" id="IPR043129">
    <property type="entry name" value="ATPase_NBD"/>
</dbReference>
<evidence type="ECO:0000313" key="3">
    <source>
        <dbReference type="Proteomes" id="UP000055060"/>
    </source>
</evidence>
<protein>
    <submittedName>
        <fullName evidence="2">Transcriptional regulator/sugar kinase</fullName>
    </submittedName>
</protein>
<dbReference type="InterPro" id="IPR049874">
    <property type="entry name" value="ROK_cs"/>
</dbReference>
<name>A0A0S7BH15_9CHLR</name>
<dbReference type="InterPro" id="IPR036388">
    <property type="entry name" value="WH-like_DNA-bd_sf"/>
</dbReference>
<reference evidence="2" key="1">
    <citation type="submission" date="2015-07" db="EMBL/GenBank/DDBJ databases">
        <title>Draft Genome Sequences of Anaerolinea thermolimosa IMO-1, Bellilinea caldifistulae GOMI-1, Leptolinea tardivitalis YMTK-2, Levilinea saccharolytica KIBI-1,Longilinea arvoryzae KOME-1, Previously Described as Members of the Anaerolineaceae (Chloroflexi).</title>
        <authorList>
            <person name="Sekiguchi Y."/>
            <person name="Ohashi A."/>
            <person name="Matsuura N."/>
            <person name="Tourlousse M.D."/>
        </authorList>
    </citation>
    <scope>NUCLEOTIDE SEQUENCE [LARGE SCALE GENOMIC DNA]</scope>
    <source>
        <strain evidence="2">KOME-1</strain>
    </source>
</reference>
<dbReference type="SUPFAM" id="SSF46785">
    <property type="entry name" value="Winged helix' DNA-binding domain"/>
    <property type="match status" value="1"/>
</dbReference>
<dbReference type="EMBL" id="DF967972">
    <property type="protein sequence ID" value="GAP14432.1"/>
    <property type="molecule type" value="Genomic_DNA"/>
</dbReference>
<keyword evidence="2" id="KW-0418">Kinase</keyword>
<dbReference type="OrthoDB" id="9796533at2"/>
<dbReference type="GO" id="GO:0016301">
    <property type="term" value="F:kinase activity"/>
    <property type="evidence" value="ECO:0007669"/>
    <property type="project" value="UniProtKB-KW"/>
</dbReference>
<gene>
    <name evidence="2" type="ORF">LARV_02201</name>
</gene>
<dbReference type="AlphaFoldDB" id="A0A0S7BH15"/>
<organism evidence="2">
    <name type="scientific">Longilinea arvoryzae</name>
    <dbReference type="NCBI Taxonomy" id="360412"/>
    <lineage>
        <taxon>Bacteria</taxon>
        <taxon>Bacillati</taxon>
        <taxon>Chloroflexota</taxon>
        <taxon>Anaerolineae</taxon>
        <taxon>Anaerolineales</taxon>
        <taxon>Anaerolineaceae</taxon>
        <taxon>Longilinea</taxon>
    </lineage>
</organism>
<dbReference type="PROSITE" id="PS01125">
    <property type="entry name" value="ROK"/>
    <property type="match status" value="1"/>
</dbReference>
<evidence type="ECO:0000256" key="1">
    <source>
        <dbReference type="ARBA" id="ARBA00006479"/>
    </source>
</evidence>
<dbReference type="Proteomes" id="UP000055060">
    <property type="component" value="Unassembled WGS sequence"/>
</dbReference>
<proteinExistence type="inferred from homology"/>
<keyword evidence="2" id="KW-0808">Transferase</keyword>
<evidence type="ECO:0000313" key="2">
    <source>
        <dbReference type="EMBL" id="GAP14432.1"/>
    </source>
</evidence>
<dbReference type="SUPFAM" id="SSF53067">
    <property type="entry name" value="Actin-like ATPase domain"/>
    <property type="match status" value="1"/>
</dbReference>
<dbReference type="PANTHER" id="PTHR18964:SF173">
    <property type="entry name" value="GLUCOKINASE"/>
    <property type="match status" value="1"/>
</dbReference>
<sequence length="406" mass="42865">MSTFFWTIPTQNVKNINKHAVVDLIRFTAGGISRIELSRQMNLTRAAITAIVSDLQAAGLVREIESHYPSGRRPIVLEINPDRGYVVGIDMGATHVTILVTDFSARVVREMDEPLDINQGPAVCLPRVESLVHQILSEAGLSIKDISAVGAGVPGPVVAGVGVMGPPIMPGWDGYPIRDDLEKRFGVPVSLSNDAELGAIGEWAYGAGRGERDLAYIKVGTGIGAGLLLDGQIYRGATGSSGEIGHITIEENGPVCTCGNRGCLEALAGGRAIANRAIQEVNSGRRTVLTEISPVSQIRSRDVIAAARRGDLVSQQIVSEAGVHLGTALASLVNLFNPSMVVVGGGVAQIGDLLLEPIRETVHQRSLLPASRSVRITSALLGRRSSAMGAVVQALSIVLHRLSEHS</sequence>
<comment type="similarity">
    <text evidence="1">Belongs to the ROK (NagC/XylR) family.</text>
</comment>
<accession>A0A0S7BH15</accession>
<dbReference type="Gene3D" id="1.10.10.10">
    <property type="entry name" value="Winged helix-like DNA-binding domain superfamily/Winged helix DNA-binding domain"/>
    <property type="match status" value="1"/>
</dbReference>
<dbReference type="STRING" id="360412.LARV_02201"/>
<dbReference type="Gene3D" id="3.30.420.40">
    <property type="match status" value="2"/>
</dbReference>
<dbReference type="CDD" id="cd24076">
    <property type="entry name" value="ASKHA_ATPase_ROK_BsXylR-like"/>
    <property type="match status" value="1"/>
</dbReference>
<keyword evidence="3" id="KW-1185">Reference proteome</keyword>
<dbReference type="PANTHER" id="PTHR18964">
    <property type="entry name" value="ROK (REPRESSOR, ORF, KINASE) FAMILY"/>
    <property type="match status" value="1"/>
</dbReference>